<accession>A0A323UME1</accession>
<evidence type="ECO:0000313" key="2">
    <source>
        <dbReference type="Proteomes" id="UP000248134"/>
    </source>
</evidence>
<evidence type="ECO:0000313" key="1">
    <source>
        <dbReference type="EMBL" id="PZA13714.1"/>
    </source>
</evidence>
<organism evidence="1 2">
    <name type="scientific">Rhodopseudomonas palustris</name>
    <dbReference type="NCBI Taxonomy" id="1076"/>
    <lineage>
        <taxon>Bacteria</taxon>
        <taxon>Pseudomonadati</taxon>
        <taxon>Pseudomonadota</taxon>
        <taxon>Alphaproteobacteria</taxon>
        <taxon>Hyphomicrobiales</taxon>
        <taxon>Nitrobacteraceae</taxon>
        <taxon>Rhodopseudomonas</taxon>
    </lineage>
</organism>
<sequence>MSDFRSFGTTLVAAVAVLFVSDALFGNDSYRFDRSLYSSALYAPRPSPSTAATLGFDAAMTPAERIRETFGQFTVSTAKRYSSRATIIR</sequence>
<dbReference type="EMBL" id="QKQS01000003">
    <property type="protein sequence ID" value="PZA13714.1"/>
    <property type="molecule type" value="Genomic_DNA"/>
</dbReference>
<dbReference type="RefSeq" id="WP_110784183.1">
    <property type="nucleotide sequence ID" value="NZ_QKQS01000003.1"/>
</dbReference>
<dbReference type="OrthoDB" id="8141052at2"/>
<proteinExistence type="predicted"/>
<protein>
    <submittedName>
        <fullName evidence="1">Uncharacterized protein</fullName>
    </submittedName>
</protein>
<comment type="caution">
    <text evidence="1">The sequence shown here is derived from an EMBL/GenBank/DDBJ whole genome shotgun (WGS) entry which is preliminary data.</text>
</comment>
<gene>
    <name evidence="1" type="ORF">DNX69_01240</name>
</gene>
<reference evidence="1 2" key="1">
    <citation type="submission" date="2018-06" db="EMBL/GenBank/DDBJ databases">
        <title>Draft Whole-Genome Sequence of the purple photosynthetic bacterium Rhodospeudomonas palustris XCP.</title>
        <authorList>
            <person name="Rayyan A."/>
            <person name="Meyer T.E."/>
            <person name="Kyndt J.A."/>
        </authorList>
    </citation>
    <scope>NUCLEOTIDE SEQUENCE [LARGE SCALE GENOMIC DNA]</scope>
    <source>
        <strain evidence="1 2">XCP</strain>
    </source>
</reference>
<name>A0A323UME1_RHOPL</name>
<dbReference type="Proteomes" id="UP000248134">
    <property type="component" value="Unassembled WGS sequence"/>
</dbReference>
<dbReference type="AlphaFoldDB" id="A0A323UME1"/>